<keyword evidence="7" id="KW-1185">Reference proteome</keyword>
<accession>A0A8D0BMW0</accession>
<reference evidence="6" key="2">
    <citation type="submission" date="2025-09" db="UniProtKB">
        <authorList>
            <consortium name="Ensembl"/>
        </authorList>
    </citation>
    <scope>IDENTIFICATION</scope>
</reference>
<feature type="transmembrane region" description="Helical" evidence="5">
    <location>
        <begin position="208"/>
        <end position="228"/>
    </location>
</feature>
<keyword evidence="3 5" id="KW-1133">Transmembrane helix</keyword>
<evidence type="ECO:0000256" key="1">
    <source>
        <dbReference type="ARBA" id="ARBA00004141"/>
    </source>
</evidence>
<dbReference type="GO" id="GO:0016020">
    <property type="term" value="C:membrane"/>
    <property type="evidence" value="ECO:0007669"/>
    <property type="project" value="UniProtKB-SubCell"/>
</dbReference>
<feature type="transmembrane region" description="Helical" evidence="5">
    <location>
        <begin position="123"/>
        <end position="144"/>
    </location>
</feature>
<dbReference type="Pfam" id="PF04193">
    <property type="entry name" value="PQ-loop"/>
    <property type="match status" value="1"/>
</dbReference>
<evidence type="ECO:0000256" key="5">
    <source>
        <dbReference type="SAM" id="Phobius"/>
    </source>
</evidence>
<organism evidence="6 7">
    <name type="scientific">Salvator merianae</name>
    <name type="common">Argentine black and white tegu</name>
    <name type="synonym">Tupinambis merianae</name>
    <dbReference type="NCBI Taxonomy" id="96440"/>
    <lineage>
        <taxon>Eukaryota</taxon>
        <taxon>Metazoa</taxon>
        <taxon>Chordata</taxon>
        <taxon>Craniata</taxon>
        <taxon>Vertebrata</taxon>
        <taxon>Euteleostomi</taxon>
        <taxon>Lepidosauria</taxon>
        <taxon>Squamata</taxon>
        <taxon>Bifurcata</taxon>
        <taxon>Unidentata</taxon>
        <taxon>Episquamata</taxon>
        <taxon>Laterata</taxon>
        <taxon>Teiioidea</taxon>
        <taxon>Teiidae</taxon>
        <taxon>Salvator</taxon>
    </lineage>
</organism>
<dbReference type="InterPro" id="IPR006603">
    <property type="entry name" value="PQ-loop_rpt"/>
</dbReference>
<feature type="transmembrane region" description="Helical" evidence="5">
    <location>
        <begin position="56"/>
        <end position="74"/>
    </location>
</feature>
<protein>
    <submittedName>
        <fullName evidence="6">Solute carrier family 66 member 3</fullName>
    </submittedName>
</protein>
<name>A0A8D0BMW0_SALMN</name>
<dbReference type="OMA" id="EYPIILM"/>
<feature type="transmembrane region" description="Helical" evidence="5">
    <location>
        <begin position="156"/>
        <end position="176"/>
    </location>
</feature>
<dbReference type="Proteomes" id="UP000694421">
    <property type="component" value="Unplaced"/>
</dbReference>
<dbReference type="PANTHER" id="PTHR12226:SF3">
    <property type="entry name" value="SOLUTE CARRIER FAMILY 66 MEMBER 3"/>
    <property type="match status" value="1"/>
</dbReference>
<dbReference type="Ensembl" id="ENSSMRT00000008741.1">
    <property type="protein sequence ID" value="ENSSMRP00000007471.1"/>
    <property type="gene ID" value="ENSSMRG00000006003.1"/>
</dbReference>
<feature type="transmembrane region" description="Helical" evidence="5">
    <location>
        <begin position="288"/>
        <end position="309"/>
    </location>
</feature>
<dbReference type="GeneTree" id="ENSGT00940000153916"/>
<dbReference type="PANTHER" id="PTHR12226">
    <property type="entry name" value="MANNOSE-P-DOLICHOL UTILIZATION DEFECT 1 LEC35 -RELATED"/>
    <property type="match status" value="1"/>
</dbReference>
<evidence type="ECO:0000256" key="2">
    <source>
        <dbReference type="ARBA" id="ARBA00022692"/>
    </source>
</evidence>
<keyword evidence="2 5" id="KW-0812">Transmembrane</keyword>
<keyword evidence="4 5" id="KW-0472">Membrane</keyword>
<evidence type="ECO:0000313" key="7">
    <source>
        <dbReference type="Proteomes" id="UP000694421"/>
    </source>
</evidence>
<feature type="transmembrane region" description="Helical" evidence="5">
    <location>
        <begin position="182"/>
        <end position="201"/>
    </location>
</feature>
<dbReference type="InterPro" id="IPR016817">
    <property type="entry name" value="MannP-dilichol_defect-1"/>
</dbReference>
<evidence type="ECO:0000313" key="6">
    <source>
        <dbReference type="Ensembl" id="ENSSMRP00000007471.1"/>
    </source>
</evidence>
<comment type="subcellular location">
    <subcellularLocation>
        <location evidence="1">Membrane</location>
        <topology evidence="1">Multi-pass membrane protein</topology>
    </subcellularLocation>
</comment>
<evidence type="ECO:0000256" key="4">
    <source>
        <dbReference type="ARBA" id="ARBA00023136"/>
    </source>
</evidence>
<dbReference type="Gene3D" id="1.20.1280.290">
    <property type="match status" value="1"/>
</dbReference>
<evidence type="ECO:0000256" key="3">
    <source>
        <dbReference type="ARBA" id="ARBA00022989"/>
    </source>
</evidence>
<proteinExistence type="predicted"/>
<reference evidence="6" key="1">
    <citation type="submission" date="2025-08" db="UniProtKB">
        <authorList>
            <consortium name="Ensembl"/>
        </authorList>
    </citation>
    <scope>IDENTIFICATION</scope>
</reference>
<dbReference type="AlphaFoldDB" id="A0A8D0BMW0"/>
<sequence>MLEKCQYLYLPEKEPQMLAFAHLAFFEQAGIPVPLRPRPYVGRRTDGRRRSSSAPRILVLGAAAFFSPPLRAFFSSFPAKSLISSRNSCDPFVTPKPLPEAPWGIQPGGVGMMGPSGRLWVDVANWSTILVCLVLKVPQGAALLRARSARGISLESLVLELCGFVVCLRYMSYYNYSLPTYVEYPIIIVQDVILLLFILHYSGKMKHALPYTVIFVAGWYILSLQKWILDLAMNLSTVVSAASKLAQLRCLWQTKDSGQVSATTWGLATYTCATRIFTTLMTTKDATVLVRFITMMILNLWVIATVLHYRKTAKKTD</sequence>